<protein>
    <submittedName>
        <fullName evidence="13">Energy transducer TonB</fullName>
    </submittedName>
</protein>
<dbReference type="EMBL" id="JABEQN010000003">
    <property type="protein sequence ID" value="MBB2192781.1"/>
    <property type="molecule type" value="Genomic_DNA"/>
</dbReference>
<evidence type="ECO:0000313" key="15">
    <source>
        <dbReference type="Proteomes" id="UP000540490"/>
    </source>
</evidence>
<feature type="compositionally biased region" description="Low complexity" evidence="10">
    <location>
        <begin position="152"/>
        <end position="181"/>
    </location>
</feature>
<dbReference type="Proteomes" id="UP000561077">
    <property type="component" value="Unassembled WGS sequence"/>
</dbReference>
<dbReference type="Pfam" id="PF03544">
    <property type="entry name" value="TonB_C"/>
    <property type="match status" value="1"/>
</dbReference>
<dbReference type="Gene3D" id="3.30.1150.10">
    <property type="match status" value="1"/>
</dbReference>
<evidence type="ECO:0000256" key="6">
    <source>
        <dbReference type="ARBA" id="ARBA00022692"/>
    </source>
</evidence>
<dbReference type="PANTHER" id="PTHR33446:SF2">
    <property type="entry name" value="PROTEIN TONB"/>
    <property type="match status" value="1"/>
</dbReference>
<dbReference type="PROSITE" id="PS52015">
    <property type="entry name" value="TONB_CTD"/>
    <property type="match status" value="1"/>
</dbReference>
<accession>A0A7W4IJP7</accession>
<feature type="domain" description="TonB C-terminal" evidence="12">
    <location>
        <begin position="186"/>
        <end position="281"/>
    </location>
</feature>
<gene>
    <name evidence="14" type="ORF">HLH25_03835</name>
    <name evidence="13" type="ORF">HLH26_05895</name>
</gene>
<dbReference type="GO" id="GO:0055085">
    <property type="term" value="P:transmembrane transport"/>
    <property type="evidence" value="ECO:0007669"/>
    <property type="project" value="InterPro"/>
</dbReference>
<dbReference type="PANTHER" id="PTHR33446">
    <property type="entry name" value="PROTEIN TONB-RELATED"/>
    <property type="match status" value="1"/>
</dbReference>
<feature type="region of interest" description="Disordered" evidence="10">
    <location>
        <begin position="76"/>
        <end position="184"/>
    </location>
</feature>
<keyword evidence="4" id="KW-1003">Cell membrane</keyword>
<evidence type="ECO:0000259" key="12">
    <source>
        <dbReference type="PROSITE" id="PS52015"/>
    </source>
</evidence>
<evidence type="ECO:0000256" key="5">
    <source>
        <dbReference type="ARBA" id="ARBA00022519"/>
    </source>
</evidence>
<comment type="caution">
    <text evidence="13">The sequence shown here is derived from an EMBL/GenBank/DDBJ whole genome shotgun (WGS) entry which is preliminary data.</text>
</comment>
<evidence type="ECO:0000313" key="13">
    <source>
        <dbReference type="EMBL" id="MBB2164077.1"/>
    </source>
</evidence>
<keyword evidence="5" id="KW-0997">Cell inner membrane</keyword>
<dbReference type="InterPro" id="IPR037682">
    <property type="entry name" value="TonB_C"/>
</dbReference>
<evidence type="ECO:0000256" key="7">
    <source>
        <dbReference type="ARBA" id="ARBA00022927"/>
    </source>
</evidence>
<evidence type="ECO:0000256" key="9">
    <source>
        <dbReference type="ARBA" id="ARBA00023136"/>
    </source>
</evidence>
<comment type="subcellular location">
    <subcellularLocation>
        <location evidence="1">Cell inner membrane</location>
        <topology evidence="1">Single-pass membrane protein</topology>
        <orientation evidence="1">Periplasmic side</orientation>
    </subcellularLocation>
</comment>
<evidence type="ECO:0000256" key="8">
    <source>
        <dbReference type="ARBA" id="ARBA00022989"/>
    </source>
</evidence>
<evidence type="ECO:0000256" key="10">
    <source>
        <dbReference type="SAM" id="MobiDB-lite"/>
    </source>
</evidence>
<dbReference type="EMBL" id="JABEQO010000005">
    <property type="protein sequence ID" value="MBB2164077.1"/>
    <property type="molecule type" value="Genomic_DNA"/>
</dbReference>
<name>A0A7W4IJP7_9PROT</name>
<evidence type="ECO:0000313" key="14">
    <source>
        <dbReference type="EMBL" id="MBB2192781.1"/>
    </source>
</evidence>
<evidence type="ECO:0000313" key="16">
    <source>
        <dbReference type="Proteomes" id="UP000561077"/>
    </source>
</evidence>
<evidence type="ECO:0000256" key="2">
    <source>
        <dbReference type="ARBA" id="ARBA00006555"/>
    </source>
</evidence>
<dbReference type="GO" id="GO:0031992">
    <property type="term" value="F:energy transducer activity"/>
    <property type="evidence" value="ECO:0007669"/>
    <property type="project" value="TreeGrafter"/>
</dbReference>
<dbReference type="GO" id="GO:0098797">
    <property type="term" value="C:plasma membrane protein complex"/>
    <property type="evidence" value="ECO:0007669"/>
    <property type="project" value="TreeGrafter"/>
</dbReference>
<dbReference type="InterPro" id="IPR051045">
    <property type="entry name" value="TonB-dependent_transducer"/>
</dbReference>
<organism evidence="13 16">
    <name type="scientific">Gluconacetobacter dulcium</name>
    <dbReference type="NCBI Taxonomy" id="2729096"/>
    <lineage>
        <taxon>Bacteria</taxon>
        <taxon>Pseudomonadati</taxon>
        <taxon>Pseudomonadota</taxon>
        <taxon>Alphaproteobacteria</taxon>
        <taxon>Acetobacterales</taxon>
        <taxon>Acetobacteraceae</taxon>
        <taxon>Gluconacetobacter</taxon>
    </lineage>
</organism>
<dbReference type="NCBIfam" id="TIGR01352">
    <property type="entry name" value="tonB_Cterm"/>
    <property type="match status" value="1"/>
</dbReference>
<evidence type="ECO:0000256" key="3">
    <source>
        <dbReference type="ARBA" id="ARBA00022448"/>
    </source>
</evidence>
<keyword evidence="6 11" id="KW-0812">Transmembrane</keyword>
<dbReference type="SUPFAM" id="SSF74653">
    <property type="entry name" value="TolA/TonB C-terminal domain"/>
    <property type="match status" value="1"/>
</dbReference>
<dbReference type="InterPro" id="IPR006260">
    <property type="entry name" value="TonB/TolA_C"/>
</dbReference>
<evidence type="ECO:0000256" key="4">
    <source>
        <dbReference type="ARBA" id="ARBA00022475"/>
    </source>
</evidence>
<keyword evidence="15" id="KW-1185">Reference proteome</keyword>
<dbReference type="AlphaFoldDB" id="A0A7W4IJP7"/>
<dbReference type="Proteomes" id="UP000540490">
    <property type="component" value="Unassembled WGS sequence"/>
</dbReference>
<comment type="similarity">
    <text evidence="2">Belongs to the TonB family.</text>
</comment>
<evidence type="ECO:0000256" key="11">
    <source>
        <dbReference type="SAM" id="Phobius"/>
    </source>
</evidence>
<keyword evidence="9 11" id="KW-0472">Membrane</keyword>
<keyword evidence="7" id="KW-0653">Protein transport</keyword>
<sequence length="281" mass="30524">MGRMADGRTLLFFADWRTRQLRRERRREVVRWGVSFVTVLAVTGGVVLWVMHLPPPVMPVPEPSPAAIAIDLAPEPVSIPTPPTDAPVGPRQAVSVPDPQPEPPPKMTVPPSPAPTPPVPVARPERPRPLKKKIPLHTHERKPVPDRPPPAQETTAPPASEAAAALPSATSVSSASSSQASHDPVTWQGELLARLEQYKRYPAESQARHEEGIAMLHFVMDRKGHVLSARISASSHHATLDEETLALLHRAAPLPVPPDGIPGDAITLTVPIEFYLDQSRN</sequence>
<keyword evidence="3" id="KW-0813">Transport</keyword>
<evidence type="ECO:0000256" key="1">
    <source>
        <dbReference type="ARBA" id="ARBA00004383"/>
    </source>
</evidence>
<reference evidence="15 16" key="1">
    <citation type="submission" date="2020-04" db="EMBL/GenBank/DDBJ databases">
        <title>Description of novel Gluconacetobacter.</title>
        <authorList>
            <person name="Sombolestani A."/>
        </authorList>
    </citation>
    <scope>NUCLEOTIDE SEQUENCE [LARGE SCALE GENOMIC DNA]</scope>
    <source>
        <strain evidence="14 15">LMG 1728</strain>
        <strain evidence="13 16">LMG 1731</strain>
    </source>
</reference>
<proteinExistence type="inferred from homology"/>
<dbReference type="GO" id="GO:0015031">
    <property type="term" value="P:protein transport"/>
    <property type="evidence" value="ECO:0007669"/>
    <property type="project" value="UniProtKB-KW"/>
</dbReference>
<feature type="transmembrane region" description="Helical" evidence="11">
    <location>
        <begin position="29"/>
        <end position="51"/>
    </location>
</feature>
<feature type="compositionally biased region" description="Pro residues" evidence="10">
    <location>
        <begin position="98"/>
        <end position="121"/>
    </location>
</feature>
<keyword evidence="8 11" id="KW-1133">Transmembrane helix</keyword>